<keyword evidence="1" id="KW-0812">Transmembrane</keyword>
<sequence length="172" mass="18615">MSDFIRPELLRSLRRWREVIAAALLIALGLWWGVTSFGVLRWLGVAIAICGLALAYAGSQRLRFNPGGGGPGVVTVDEARLVYYGPETGGVADLDLLHRLELDPAAPPGASWVLTMETGEVLTVPVNAEGADRLFDLFARLPGLRSEAVVNALSHRPSDAVTLWQAPPRRLH</sequence>
<accession>A0A5J5GSJ8</accession>
<dbReference type="AlphaFoldDB" id="A0A5J5GSJ8"/>
<proteinExistence type="predicted"/>
<dbReference type="EMBL" id="VYQE01000001">
    <property type="protein sequence ID" value="KAA9010568.1"/>
    <property type="molecule type" value="Genomic_DNA"/>
</dbReference>
<protein>
    <submittedName>
        <fullName evidence="2">Uncharacterized protein</fullName>
    </submittedName>
</protein>
<feature type="transmembrane region" description="Helical" evidence="1">
    <location>
        <begin position="39"/>
        <end position="57"/>
    </location>
</feature>
<evidence type="ECO:0000256" key="1">
    <source>
        <dbReference type="SAM" id="Phobius"/>
    </source>
</evidence>
<comment type="caution">
    <text evidence="2">The sequence shown here is derived from an EMBL/GenBank/DDBJ whole genome shotgun (WGS) entry which is preliminary data.</text>
</comment>
<keyword evidence="1" id="KW-1133">Transmembrane helix</keyword>
<evidence type="ECO:0000313" key="2">
    <source>
        <dbReference type="EMBL" id="KAA9010568.1"/>
    </source>
</evidence>
<keyword evidence="1" id="KW-0472">Membrane</keyword>
<evidence type="ECO:0000313" key="3">
    <source>
        <dbReference type="Proteomes" id="UP000326554"/>
    </source>
</evidence>
<keyword evidence="3" id="KW-1185">Reference proteome</keyword>
<gene>
    <name evidence="2" type="ORF">F3S47_04840</name>
</gene>
<organism evidence="2 3">
    <name type="scientific">Histidinibacterium aquaticum</name>
    <dbReference type="NCBI Taxonomy" id="2613962"/>
    <lineage>
        <taxon>Bacteria</taxon>
        <taxon>Pseudomonadati</taxon>
        <taxon>Pseudomonadota</taxon>
        <taxon>Alphaproteobacteria</taxon>
        <taxon>Rhodobacterales</taxon>
        <taxon>Paracoccaceae</taxon>
        <taxon>Histidinibacterium</taxon>
    </lineage>
</organism>
<name>A0A5J5GSJ8_9RHOB</name>
<dbReference type="RefSeq" id="WP_150444054.1">
    <property type="nucleotide sequence ID" value="NZ_VYQE01000001.1"/>
</dbReference>
<dbReference type="Proteomes" id="UP000326554">
    <property type="component" value="Unassembled WGS sequence"/>
</dbReference>
<feature type="transmembrane region" description="Helical" evidence="1">
    <location>
        <begin position="16"/>
        <end position="33"/>
    </location>
</feature>
<reference evidence="2 3" key="1">
    <citation type="submission" date="2019-09" db="EMBL/GenBank/DDBJ databases">
        <authorList>
            <person name="Park J.-S."/>
            <person name="Choi H.-J."/>
        </authorList>
    </citation>
    <scope>NUCLEOTIDE SEQUENCE [LARGE SCALE GENOMIC DNA]</scope>
    <source>
        <strain evidence="2 3">176SS1-4</strain>
    </source>
</reference>